<evidence type="ECO:0000256" key="1">
    <source>
        <dbReference type="SAM" id="MobiDB-lite"/>
    </source>
</evidence>
<evidence type="ECO:0000313" key="2">
    <source>
        <dbReference type="EMBL" id="RHZ56366.1"/>
    </source>
</evidence>
<dbReference type="STRING" id="1348612.A0A397H3Z7"/>
<gene>
    <name evidence="2" type="ORF">Glove_402g63</name>
</gene>
<dbReference type="Proteomes" id="UP000266861">
    <property type="component" value="Unassembled WGS sequence"/>
</dbReference>
<reference evidence="2 3" key="1">
    <citation type="submission" date="2018-08" db="EMBL/GenBank/DDBJ databases">
        <title>Genome and evolution of the arbuscular mycorrhizal fungus Diversispora epigaea (formerly Glomus versiforme) and its bacterial endosymbionts.</title>
        <authorList>
            <person name="Sun X."/>
            <person name="Fei Z."/>
            <person name="Harrison M."/>
        </authorList>
    </citation>
    <scope>NUCLEOTIDE SEQUENCE [LARGE SCALE GENOMIC DNA]</scope>
    <source>
        <strain evidence="2 3">IT104</strain>
    </source>
</reference>
<comment type="caution">
    <text evidence="2">The sequence shown here is derived from an EMBL/GenBank/DDBJ whole genome shotgun (WGS) entry which is preliminary data.</text>
</comment>
<evidence type="ECO:0000313" key="3">
    <source>
        <dbReference type="Proteomes" id="UP000266861"/>
    </source>
</evidence>
<feature type="region of interest" description="Disordered" evidence="1">
    <location>
        <begin position="105"/>
        <end position="129"/>
    </location>
</feature>
<keyword evidence="3" id="KW-1185">Reference proteome</keyword>
<name>A0A397H3Z7_9GLOM</name>
<dbReference type="EMBL" id="PQFF01000359">
    <property type="protein sequence ID" value="RHZ56366.1"/>
    <property type="molecule type" value="Genomic_DNA"/>
</dbReference>
<dbReference type="AlphaFoldDB" id="A0A397H3Z7"/>
<sequence>MCDHNENDNSEIIEINEQDNFKFSLDSLPNKPPSPLPLNSSLSMTTSNLRFGLQEDLGKIFALQGNNNNVTFDNHVEHQIEQHYHNYYRKIARPTPPSLNTNLLLMSHNNNNHNNNHNNNNNSNNNNNNNNNNYLLNSCNTFWRCQILVFNNFGWWYIWNM</sequence>
<organism evidence="2 3">
    <name type="scientific">Diversispora epigaea</name>
    <dbReference type="NCBI Taxonomy" id="1348612"/>
    <lineage>
        <taxon>Eukaryota</taxon>
        <taxon>Fungi</taxon>
        <taxon>Fungi incertae sedis</taxon>
        <taxon>Mucoromycota</taxon>
        <taxon>Glomeromycotina</taxon>
        <taxon>Glomeromycetes</taxon>
        <taxon>Diversisporales</taxon>
        <taxon>Diversisporaceae</taxon>
        <taxon>Diversispora</taxon>
    </lineage>
</organism>
<protein>
    <submittedName>
        <fullName evidence="2">Uncharacterized protein</fullName>
    </submittedName>
</protein>
<accession>A0A397H3Z7</accession>
<proteinExistence type="predicted"/>